<evidence type="ECO:0000313" key="3">
    <source>
        <dbReference type="Proteomes" id="UP000176005"/>
    </source>
</evidence>
<proteinExistence type="predicted"/>
<feature type="region of interest" description="Disordered" evidence="1">
    <location>
        <begin position="162"/>
        <end position="187"/>
    </location>
</feature>
<comment type="caution">
    <text evidence="2">The sequence shown here is derived from an EMBL/GenBank/DDBJ whole genome shotgun (WGS) entry which is preliminary data.</text>
</comment>
<keyword evidence="3" id="KW-1185">Reference proteome</keyword>
<name>A0A1E7LCB9_9ACTN</name>
<dbReference type="PATRIC" id="fig|518642.10.peg.4017"/>
<protein>
    <submittedName>
        <fullName evidence="2">Uncharacterized protein</fullName>
    </submittedName>
</protein>
<dbReference type="EMBL" id="LJGW01000039">
    <property type="protein sequence ID" value="OEV13800.1"/>
    <property type="molecule type" value="Genomic_DNA"/>
</dbReference>
<evidence type="ECO:0000313" key="2">
    <source>
        <dbReference type="EMBL" id="OEV13800.1"/>
    </source>
</evidence>
<gene>
    <name evidence="2" type="ORF">AN218_01835</name>
</gene>
<accession>A0A1E7LCB9</accession>
<reference evidence="2 3" key="1">
    <citation type="journal article" date="2016" name="Front. Microbiol.">
        <title>Comparative Genomics Analysis of Streptomyces Species Reveals Their Adaptation to the Marine Environment and Their Diversity at the Genomic Level.</title>
        <authorList>
            <person name="Tian X."/>
            <person name="Zhang Z."/>
            <person name="Yang T."/>
            <person name="Chen M."/>
            <person name="Li J."/>
            <person name="Chen F."/>
            <person name="Yang J."/>
            <person name="Li W."/>
            <person name="Zhang B."/>
            <person name="Zhang Z."/>
            <person name="Wu J."/>
            <person name="Zhang C."/>
            <person name="Long L."/>
            <person name="Xiao J."/>
        </authorList>
    </citation>
    <scope>NUCLEOTIDE SEQUENCE [LARGE SCALE GENOMIC DNA]</scope>
    <source>
        <strain evidence="2 3">SCSIO 10429</strain>
    </source>
</reference>
<sequence length="187" mass="19683">MNGNTTAATVRSASTDTVTVELRREDLGALLKNVGGKVTRSRPLGAHNALEALHAAYDSPAGEAVAPSSSTDAERDCCMPHLRLSCGHCPHQLCQDCGNCCSCPRGKSPAQDETATCKALEALAELLRRGQTWRAGRLVASSCPSQYDICAVLGWKPPGDLAWAPDKSEQPVADEDMGGTRAHAGRA</sequence>
<dbReference type="AlphaFoldDB" id="A0A1E7LCB9"/>
<dbReference type="RefSeq" id="WP_070014667.1">
    <property type="nucleotide sequence ID" value="NZ_LJGW01000039.1"/>
</dbReference>
<dbReference type="Proteomes" id="UP000176005">
    <property type="component" value="Unassembled WGS sequence"/>
</dbReference>
<organism evidence="2 3">
    <name type="scientific">Streptomyces nanshensis</name>
    <dbReference type="NCBI Taxonomy" id="518642"/>
    <lineage>
        <taxon>Bacteria</taxon>
        <taxon>Bacillati</taxon>
        <taxon>Actinomycetota</taxon>
        <taxon>Actinomycetes</taxon>
        <taxon>Kitasatosporales</taxon>
        <taxon>Streptomycetaceae</taxon>
        <taxon>Streptomyces</taxon>
    </lineage>
</organism>
<evidence type="ECO:0000256" key="1">
    <source>
        <dbReference type="SAM" id="MobiDB-lite"/>
    </source>
</evidence>